<comment type="subunit">
    <text evidence="6 8">The RNAP catalytic core consists of 2 alpha, 1 beta, 1 beta' and 1 omega subunit. When a sigma factor is associated with the core the holoenzyme is formed, which can initiate transcription.</text>
</comment>
<dbReference type="InterPro" id="IPR037034">
    <property type="entry name" value="RNA_pol_Rpb2_2_sf"/>
</dbReference>
<dbReference type="Pfam" id="PF04561">
    <property type="entry name" value="RNA_pol_Rpb2_2"/>
    <property type="match status" value="1"/>
</dbReference>
<evidence type="ECO:0000259" key="10">
    <source>
        <dbReference type="Pfam" id="PF04560"/>
    </source>
</evidence>
<feature type="domain" description="RNA polymerase Rpb2" evidence="11">
    <location>
        <begin position="133"/>
        <end position="320"/>
    </location>
</feature>
<dbReference type="Gene3D" id="2.40.50.150">
    <property type="match status" value="1"/>
</dbReference>
<dbReference type="CDD" id="cd00653">
    <property type="entry name" value="RNA_pol_B_RPB2"/>
    <property type="match status" value="1"/>
</dbReference>
<dbReference type="InterPro" id="IPR010243">
    <property type="entry name" value="RNA_pol_bsu_bac"/>
</dbReference>
<dbReference type="InterPro" id="IPR019462">
    <property type="entry name" value="DNA-dir_RNA_pol_bsu_external_1"/>
</dbReference>
<keyword evidence="1 6" id="KW-0240">DNA-directed RNA polymerase</keyword>
<keyword evidence="3 6" id="KW-0548">Nucleotidyltransferase</keyword>
<comment type="function">
    <text evidence="6 8">DNA-dependent RNA polymerase catalyzes the transcription of DNA into RNA using the four ribonucleoside triphosphates as substrates.</text>
</comment>
<evidence type="ECO:0000256" key="6">
    <source>
        <dbReference type="HAMAP-Rule" id="MF_01321"/>
    </source>
</evidence>
<evidence type="ECO:0000259" key="13">
    <source>
        <dbReference type="Pfam" id="PF10385"/>
    </source>
</evidence>
<dbReference type="Gene3D" id="2.40.50.100">
    <property type="match status" value="1"/>
</dbReference>
<dbReference type="InterPro" id="IPR007645">
    <property type="entry name" value="RNA_pol_Rpb2_3"/>
</dbReference>
<proteinExistence type="inferred from homology"/>
<dbReference type="GO" id="GO:0006351">
    <property type="term" value="P:DNA-templated transcription"/>
    <property type="evidence" value="ECO:0007669"/>
    <property type="project" value="UniProtKB-UniRule"/>
</dbReference>
<dbReference type="EC" id="2.7.7.6" evidence="6 8"/>
<dbReference type="GO" id="GO:0003677">
    <property type="term" value="F:DNA binding"/>
    <property type="evidence" value="ECO:0007669"/>
    <property type="project" value="UniProtKB-UniRule"/>
</dbReference>
<dbReference type="PROSITE" id="PS01166">
    <property type="entry name" value="RNA_POL_BETA"/>
    <property type="match status" value="1"/>
</dbReference>
<dbReference type="AlphaFoldDB" id="A0A1F7SUJ2"/>
<evidence type="ECO:0000256" key="5">
    <source>
        <dbReference type="ARBA" id="ARBA00048552"/>
    </source>
</evidence>
<evidence type="ECO:0000259" key="9">
    <source>
        <dbReference type="Pfam" id="PF00562"/>
    </source>
</evidence>
<dbReference type="InterPro" id="IPR037033">
    <property type="entry name" value="DNA-dir_RNAP_su2_hyb_sf"/>
</dbReference>
<evidence type="ECO:0000256" key="7">
    <source>
        <dbReference type="RuleBase" id="RU000434"/>
    </source>
</evidence>
<dbReference type="SUPFAM" id="SSF64484">
    <property type="entry name" value="beta and beta-prime subunits of DNA dependent RNA-polymerase"/>
    <property type="match status" value="1"/>
</dbReference>
<dbReference type="InterPro" id="IPR014724">
    <property type="entry name" value="RNA_pol_RPB2_OB-fold"/>
</dbReference>
<gene>
    <name evidence="6" type="primary">rpoB</name>
    <name evidence="14" type="ORF">A2367_00060</name>
</gene>
<dbReference type="GO" id="GO:0003899">
    <property type="term" value="F:DNA-directed RNA polymerase activity"/>
    <property type="evidence" value="ECO:0007669"/>
    <property type="project" value="UniProtKB-UniRule"/>
</dbReference>
<evidence type="ECO:0000256" key="4">
    <source>
        <dbReference type="ARBA" id="ARBA00023163"/>
    </source>
</evidence>
<dbReference type="HAMAP" id="MF_01321">
    <property type="entry name" value="RNApol_bact_RpoB"/>
    <property type="match status" value="1"/>
</dbReference>
<organism evidence="14 15">
    <name type="scientific">Candidatus Shapirobacteria bacterium RIFOXYB1_FULL_38_38</name>
    <dbReference type="NCBI Taxonomy" id="1802151"/>
    <lineage>
        <taxon>Bacteria</taxon>
        <taxon>Candidatus Shapironibacteriota</taxon>
    </lineage>
</organism>
<feature type="domain" description="DNA-directed RNA polymerase subunit 2 hybrid-binding" evidence="9">
    <location>
        <begin position="614"/>
        <end position="993"/>
    </location>
</feature>
<dbReference type="Proteomes" id="UP000179812">
    <property type="component" value="Unassembled WGS sequence"/>
</dbReference>
<dbReference type="Gene3D" id="2.40.270.10">
    <property type="entry name" value="DNA-directed RNA polymerase, subunit 2, domain 6"/>
    <property type="match status" value="2"/>
</dbReference>
<dbReference type="Gene3D" id="3.90.1110.10">
    <property type="entry name" value="RNA polymerase Rpb2, domain 2"/>
    <property type="match status" value="1"/>
</dbReference>
<comment type="caution">
    <text evidence="14">The sequence shown here is derived from an EMBL/GenBank/DDBJ whole genome shotgun (WGS) entry which is preliminary data.</text>
</comment>
<dbReference type="NCBIfam" id="NF001616">
    <property type="entry name" value="PRK00405.1"/>
    <property type="match status" value="1"/>
</dbReference>
<feature type="domain" description="DNA-directed RNA polymerase beta subunit external 1" evidence="13">
    <location>
        <begin position="460"/>
        <end position="526"/>
    </location>
</feature>
<feature type="domain" description="RNA polymerase Rpb2" evidence="12">
    <location>
        <begin position="382"/>
        <end position="449"/>
    </location>
</feature>
<dbReference type="Gene3D" id="3.90.1100.10">
    <property type="match status" value="1"/>
</dbReference>
<dbReference type="Gene3D" id="2.30.150.10">
    <property type="entry name" value="DNA-directed RNA polymerase, beta subunit, external 1 domain"/>
    <property type="match status" value="1"/>
</dbReference>
<comment type="catalytic activity">
    <reaction evidence="5 6 8">
        <text>RNA(n) + a ribonucleoside 5'-triphosphate = RNA(n+1) + diphosphate</text>
        <dbReference type="Rhea" id="RHEA:21248"/>
        <dbReference type="Rhea" id="RHEA-COMP:14527"/>
        <dbReference type="Rhea" id="RHEA-COMP:17342"/>
        <dbReference type="ChEBI" id="CHEBI:33019"/>
        <dbReference type="ChEBI" id="CHEBI:61557"/>
        <dbReference type="ChEBI" id="CHEBI:140395"/>
        <dbReference type="EC" id="2.7.7.6"/>
    </reaction>
</comment>
<dbReference type="InterPro" id="IPR042107">
    <property type="entry name" value="DNA-dir_RNA_pol_bsu_ext_1_sf"/>
</dbReference>
<dbReference type="EMBL" id="MGDL01000013">
    <property type="protein sequence ID" value="OGL57433.1"/>
    <property type="molecule type" value="Genomic_DNA"/>
</dbReference>
<dbReference type="InterPro" id="IPR007641">
    <property type="entry name" value="RNA_pol_Rpb2_7"/>
</dbReference>
<dbReference type="InterPro" id="IPR007642">
    <property type="entry name" value="RNA_pol_Rpb2_2"/>
</dbReference>
<evidence type="ECO:0000313" key="14">
    <source>
        <dbReference type="EMBL" id="OGL57433.1"/>
    </source>
</evidence>
<dbReference type="Pfam" id="PF00562">
    <property type="entry name" value="RNA_pol_Rpb2_6"/>
    <property type="match status" value="1"/>
</dbReference>
<dbReference type="Pfam" id="PF04565">
    <property type="entry name" value="RNA_pol_Rpb2_3"/>
    <property type="match status" value="1"/>
</dbReference>
<dbReference type="InterPro" id="IPR007120">
    <property type="entry name" value="DNA-dir_RNAP_su2_dom"/>
</dbReference>
<dbReference type="InterPro" id="IPR015712">
    <property type="entry name" value="DNA-dir_RNA_pol_su2"/>
</dbReference>
<dbReference type="InterPro" id="IPR007121">
    <property type="entry name" value="RNA_pol_bsu_CS"/>
</dbReference>
<evidence type="ECO:0000313" key="15">
    <source>
        <dbReference type="Proteomes" id="UP000179812"/>
    </source>
</evidence>
<keyword evidence="2 6" id="KW-0808">Transferase</keyword>
<dbReference type="Pfam" id="PF10385">
    <property type="entry name" value="RNA_pol_Rpb2_45"/>
    <property type="match status" value="1"/>
</dbReference>
<dbReference type="GO" id="GO:0032549">
    <property type="term" value="F:ribonucleoside binding"/>
    <property type="evidence" value="ECO:0007669"/>
    <property type="project" value="InterPro"/>
</dbReference>
<evidence type="ECO:0000256" key="3">
    <source>
        <dbReference type="ARBA" id="ARBA00022695"/>
    </source>
</evidence>
<keyword evidence="4 6" id="KW-0804">Transcription</keyword>
<name>A0A1F7SUJ2_9BACT</name>
<evidence type="ECO:0000259" key="12">
    <source>
        <dbReference type="Pfam" id="PF04565"/>
    </source>
</evidence>
<evidence type="ECO:0000256" key="1">
    <source>
        <dbReference type="ARBA" id="ARBA00022478"/>
    </source>
</evidence>
<comment type="similarity">
    <text evidence="6 7">Belongs to the RNA polymerase beta chain family.</text>
</comment>
<accession>A0A1F7SUJ2</accession>
<sequence length="1131" mass="126277">MPSAKRTNWGRNYPNIPKLNLIEIQLESWQEFLKTDLEETIKSISPIIDYTGNNWELELINLEFDPISTTPEIARKKGLNYTIPVKVKTRLTNKRTGDVREENVFFLNLPTITNEGTFVVNGIERGVINQLVRSPGVYFTGETDPSTGKTLHNAEIRPVRGSWLEFFIGKKDVIFARIDRKKKFPATILLRACCQMGDKQLLAEFSDYIANTIQADNTKTPEEAILEFYRKLRPGEPVVLENAQKFFNERFFDLKTYELGNVGRYKINKKFGFDFSDDDKQNWVLQKDDIVATVKYLIALQKGEQTRLDDIDSLANRRLRRVGEIVSQIALRPALARFERMVKERMSLISTKEKPSPSQMINPQPLISSLNTFFRSNQLSAILDQTNPLSELDLLRRVTVVGIGGLTRERAAFSIRDVHGSQYGRIDVVRSPEGPNIGLVTYLALYSKVNKYGFIESPLRKVIKDKKGYKISDDYIYMDAEDEFKYHITHLGTEIDENGYLKQKWVPIRYQGEFAEGPLESVEYIDLVPNQIVGASASLIPFVDHDDATRALMGSHMQTQAVPLISPESPIVGTGMEAEIATTLHRTILANNSGKVSYVDADKVIIDLDKKIDPQEVIINSSEISQDGKQETYLVNKFERTSPYGTCYNQKVVVNLGQKIKAGDLLIDGPSTQDGELAIGRNLLVAYASIDGLTFEDSFLISDRIVKEDVLTNIMIYEYKADVVETKLGTEELTKDIPNVSENELAKLTEDGIVMIGASVGPNDILVGKVEPRGEKELTAEERLLRAIFGEKAREVKDTSLRVPNGEGGVVIKVDVLDKDSGDELDPGVNKVVKVYVAQIRRIQEGDKIAGRHGNKGVICRIMPSYDMPRLEDGTPVDLIISPLSVIARMNLGQILETYLAYAGITLGKKYNVPVFEKYPEEKISQELISAGLSPSGKSQLYDGRTGDAYDQKSVVGIGYILKLVHMVDDKVHARSTGPYSLVTQQPLGGKARMGGQRLGEMEVWALEAHRAAHTLQEMLTLKSDDIEGRTRAFQSIIKGLKIPEPDIPESFKVLVKELAGLSIDISPVGLREGKAIEGELEANIEETPILSAVQPAATIISDASSAADDIQEEQVVDEEAEKLLDIKEEI</sequence>
<reference evidence="14 15" key="1">
    <citation type="journal article" date="2016" name="Nat. Commun.">
        <title>Thousands of microbial genomes shed light on interconnected biogeochemical processes in an aquifer system.</title>
        <authorList>
            <person name="Anantharaman K."/>
            <person name="Brown C.T."/>
            <person name="Hug L.A."/>
            <person name="Sharon I."/>
            <person name="Castelle C.J."/>
            <person name="Probst A.J."/>
            <person name="Thomas B.C."/>
            <person name="Singh A."/>
            <person name="Wilkins M.J."/>
            <person name="Karaoz U."/>
            <person name="Brodie E.L."/>
            <person name="Williams K.H."/>
            <person name="Hubbard S.S."/>
            <person name="Banfield J.F."/>
        </authorList>
    </citation>
    <scope>NUCLEOTIDE SEQUENCE [LARGE SCALE GENOMIC DNA]</scope>
</reference>
<protein>
    <recommendedName>
        <fullName evidence="6 8">DNA-directed RNA polymerase subunit beta</fullName>
        <shortName evidence="6">RNAP subunit beta</shortName>
        <ecNumber evidence="6 8">2.7.7.6</ecNumber>
    </recommendedName>
    <alternativeName>
        <fullName evidence="6">RNA polymerase subunit beta</fullName>
    </alternativeName>
    <alternativeName>
        <fullName evidence="6">Transcriptase subunit beta</fullName>
    </alternativeName>
</protein>
<dbReference type="Gene3D" id="3.90.1800.10">
    <property type="entry name" value="RNA polymerase alpha subunit dimerisation domain"/>
    <property type="match status" value="1"/>
</dbReference>
<dbReference type="GO" id="GO:0000428">
    <property type="term" value="C:DNA-directed RNA polymerase complex"/>
    <property type="evidence" value="ECO:0007669"/>
    <property type="project" value="UniProtKB-KW"/>
</dbReference>
<evidence type="ECO:0000256" key="8">
    <source>
        <dbReference type="RuleBase" id="RU363031"/>
    </source>
</evidence>
<dbReference type="PANTHER" id="PTHR20856">
    <property type="entry name" value="DNA-DIRECTED RNA POLYMERASE I SUBUNIT 2"/>
    <property type="match status" value="1"/>
</dbReference>
<evidence type="ECO:0000256" key="2">
    <source>
        <dbReference type="ARBA" id="ARBA00022679"/>
    </source>
</evidence>
<dbReference type="Pfam" id="PF04560">
    <property type="entry name" value="RNA_pol_Rpb2_7"/>
    <property type="match status" value="1"/>
</dbReference>
<feature type="domain" description="RNA polymerase Rpb2" evidence="10">
    <location>
        <begin position="995"/>
        <end position="1067"/>
    </location>
</feature>
<evidence type="ECO:0000259" key="11">
    <source>
        <dbReference type="Pfam" id="PF04561"/>
    </source>
</evidence>